<keyword evidence="3" id="KW-1185">Reference proteome</keyword>
<feature type="region of interest" description="Disordered" evidence="1">
    <location>
        <begin position="161"/>
        <end position="184"/>
    </location>
</feature>
<evidence type="ECO:0000313" key="2">
    <source>
        <dbReference type="EMBL" id="KAJ6261144.1"/>
    </source>
</evidence>
<dbReference type="Proteomes" id="UP001221413">
    <property type="component" value="Unassembled WGS sequence"/>
</dbReference>
<dbReference type="AlphaFoldDB" id="A0AAD6NJV6"/>
<protein>
    <submittedName>
        <fullName evidence="2">Uncharacterized protein</fullName>
    </submittedName>
</protein>
<organism evidence="2 3">
    <name type="scientific">Drechslerella dactyloides</name>
    <name type="common">Nematode-trapping fungus</name>
    <name type="synonym">Arthrobotrys dactyloides</name>
    <dbReference type="NCBI Taxonomy" id="74499"/>
    <lineage>
        <taxon>Eukaryota</taxon>
        <taxon>Fungi</taxon>
        <taxon>Dikarya</taxon>
        <taxon>Ascomycota</taxon>
        <taxon>Pezizomycotina</taxon>
        <taxon>Orbiliomycetes</taxon>
        <taxon>Orbiliales</taxon>
        <taxon>Orbiliaceae</taxon>
        <taxon>Drechslerella</taxon>
    </lineage>
</organism>
<evidence type="ECO:0000256" key="1">
    <source>
        <dbReference type="SAM" id="MobiDB-lite"/>
    </source>
</evidence>
<accession>A0AAD6NJV6</accession>
<evidence type="ECO:0000313" key="3">
    <source>
        <dbReference type="Proteomes" id="UP001221413"/>
    </source>
</evidence>
<feature type="region of interest" description="Disordered" evidence="1">
    <location>
        <begin position="392"/>
        <end position="421"/>
    </location>
</feature>
<feature type="compositionally biased region" description="Gly residues" evidence="1">
    <location>
        <begin position="166"/>
        <end position="182"/>
    </location>
</feature>
<sequence>MFANWNLLIPPDKDKAPPRNPAIKRARLTSITYPRCITLATTDPSSVEATTPPDLASLTAAFAAIRKPSDITQQQLQLLNVSYTYDLPLSAIIPVKYHPDETDDTSPFAQRRRELSVENNDAYDFIARRRRDIKIGNFYRFFQAAETLEILMTIEESNNNASSNNGAGGADGPSGPNDGGMMGRTSAKFREELLRHFVDPIAWGFEMRIYPPRYPPKLLSQRSLFNVKADLYLHQQPPTMQERKDGVIIGPALVLQTRNEDKFSETDDVIDAVHELSALLTLSQERQRKEPYKKIVYRPVGKDAAIGGDDLFLFSAVHYHFAVSHVYLTDAYTRFLRTGVLPPAEYQAANPHWCTCRIGRSKWYNLLEIDGRIDGLRAVMAVLAWLKRDEVKPPPKAAPASTAAPAPAPAPAPTAAAAATQ</sequence>
<comment type="caution">
    <text evidence="2">The sequence shown here is derived from an EMBL/GenBank/DDBJ whole genome shotgun (WGS) entry which is preliminary data.</text>
</comment>
<name>A0AAD6NJV6_DREDA</name>
<gene>
    <name evidence="2" type="ORF">Dda_3810</name>
</gene>
<reference evidence="2" key="1">
    <citation type="submission" date="2023-01" db="EMBL/GenBank/DDBJ databases">
        <title>The chitinases involved in constricting ring structure development in the nematode-trapping fungus Drechslerella dactyloides.</title>
        <authorList>
            <person name="Wang R."/>
            <person name="Zhang L."/>
            <person name="Tang P."/>
            <person name="Li S."/>
            <person name="Liang L."/>
        </authorList>
    </citation>
    <scope>NUCLEOTIDE SEQUENCE</scope>
    <source>
        <strain evidence="2">YMF1.00031</strain>
    </source>
</reference>
<proteinExistence type="predicted"/>
<dbReference type="EMBL" id="JAQGDS010000004">
    <property type="protein sequence ID" value="KAJ6261144.1"/>
    <property type="molecule type" value="Genomic_DNA"/>
</dbReference>